<evidence type="ECO:0000313" key="2">
    <source>
        <dbReference type="EMBL" id="RDE10322.1"/>
    </source>
</evidence>
<evidence type="ECO:0000313" key="3">
    <source>
        <dbReference type="Proteomes" id="UP000253759"/>
    </source>
</evidence>
<feature type="transmembrane region" description="Helical" evidence="1">
    <location>
        <begin position="47"/>
        <end position="70"/>
    </location>
</feature>
<sequence>MVNLNSLPLRRPADAPLSPGAVLYGLAASLLIAALLGLGAIHMLKGYFSGLATSAVAPGLAAIHQVVIGAQRYAMPAGIMVDPAQRRDGFAERVDLSLALPLGPDGRLSDVDITLMPRGRVRTSAALLDSVYLHQFSEEQLSGVPGLVGKPLDFDAGTRGETVWYDPLSANPFVAKCMTPVEMRPDERTCLRVMSLADRNSAIVSFAPSALAEWRAFDRVIEDALATLRL</sequence>
<feature type="transmembrane region" description="Helical" evidence="1">
    <location>
        <begin position="21"/>
        <end position="41"/>
    </location>
</feature>
<organism evidence="2 3">
    <name type="scientific">Pelagibacterium lacus</name>
    <dbReference type="NCBI Taxonomy" id="2282655"/>
    <lineage>
        <taxon>Bacteria</taxon>
        <taxon>Pseudomonadati</taxon>
        <taxon>Pseudomonadota</taxon>
        <taxon>Alphaproteobacteria</taxon>
        <taxon>Hyphomicrobiales</taxon>
        <taxon>Devosiaceae</taxon>
        <taxon>Pelagibacterium</taxon>
    </lineage>
</organism>
<protein>
    <recommendedName>
        <fullName evidence="4">Transmembrane protein</fullName>
    </recommendedName>
</protein>
<dbReference type="OrthoDB" id="7959514at2"/>
<dbReference type="AlphaFoldDB" id="A0A369WAJ1"/>
<proteinExistence type="predicted"/>
<dbReference type="Proteomes" id="UP000253759">
    <property type="component" value="Unassembled WGS sequence"/>
</dbReference>
<gene>
    <name evidence="2" type="ORF">DVH29_02750</name>
</gene>
<keyword evidence="3" id="KW-1185">Reference proteome</keyword>
<dbReference type="RefSeq" id="WP_147275984.1">
    <property type="nucleotide sequence ID" value="NZ_QQNH01000002.1"/>
</dbReference>
<keyword evidence="1" id="KW-0472">Membrane</keyword>
<accession>A0A369WAJ1</accession>
<keyword evidence="1" id="KW-0812">Transmembrane</keyword>
<comment type="caution">
    <text evidence="2">The sequence shown here is derived from an EMBL/GenBank/DDBJ whole genome shotgun (WGS) entry which is preliminary data.</text>
</comment>
<name>A0A369WAJ1_9HYPH</name>
<dbReference type="EMBL" id="QQNH01000002">
    <property type="protein sequence ID" value="RDE10322.1"/>
    <property type="molecule type" value="Genomic_DNA"/>
</dbReference>
<keyword evidence="1" id="KW-1133">Transmembrane helix</keyword>
<reference evidence="3" key="1">
    <citation type="submission" date="2018-07" db="EMBL/GenBank/DDBJ databases">
        <authorList>
            <person name="Liu B.-T."/>
            <person name="Du Z."/>
        </authorList>
    </citation>
    <scope>NUCLEOTIDE SEQUENCE [LARGE SCALE GENOMIC DNA]</scope>
    <source>
        <strain evidence="3">XYN52</strain>
    </source>
</reference>
<evidence type="ECO:0000256" key="1">
    <source>
        <dbReference type="SAM" id="Phobius"/>
    </source>
</evidence>
<evidence type="ECO:0008006" key="4">
    <source>
        <dbReference type="Google" id="ProtNLM"/>
    </source>
</evidence>